<sequence>MTSETASRDVPSDTQPTSDAPDDDGAARLATYVDVWWHAVDDFTKVLEAVPADAWDAPTDLPGWDVHAVAAHIAHLEGVLSGAPEETVDVGTPAHVTGLMGLYTEQGVVARRDRSPDELITEIREAATSRHTALLADPPTDPGATPERIFGGIGWSWERLLRNRPLDVWMHEQDVRRAVGLPGGLDSVAAQHTADYLVESLGLVVGKRVAPPAGTTVVLDVAGSAPYAVRVGDDGRARPVDPPAHPTVRIRLDREDFVVVAGGRRAPTRAEVTGDEELGRAVLDSFAVTP</sequence>
<protein>
    <submittedName>
        <fullName evidence="4">Maleylpyruvate isomerase family mycothiol-dependent enzyme</fullName>
    </submittedName>
</protein>
<dbReference type="GO" id="GO:0016853">
    <property type="term" value="F:isomerase activity"/>
    <property type="evidence" value="ECO:0007669"/>
    <property type="project" value="UniProtKB-KW"/>
</dbReference>
<feature type="region of interest" description="Disordered" evidence="1">
    <location>
        <begin position="1"/>
        <end position="25"/>
    </location>
</feature>
<evidence type="ECO:0000259" key="2">
    <source>
        <dbReference type="Pfam" id="PF07398"/>
    </source>
</evidence>
<dbReference type="AlphaFoldDB" id="A0A4Q4ZDB5"/>
<evidence type="ECO:0000313" key="4">
    <source>
        <dbReference type="EMBL" id="RYP85346.1"/>
    </source>
</evidence>
<dbReference type="GO" id="GO:0046872">
    <property type="term" value="F:metal ion binding"/>
    <property type="evidence" value="ECO:0007669"/>
    <property type="project" value="InterPro"/>
</dbReference>
<proteinExistence type="predicted"/>
<evidence type="ECO:0000256" key="1">
    <source>
        <dbReference type="SAM" id="MobiDB-lite"/>
    </source>
</evidence>
<feature type="domain" description="MDMPI C-terminal" evidence="2">
    <location>
        <begin position="192"/>
        <end position="278"/>
    </location>
</feature>
<dbReference type="Proteomes" id="UP000295198">
    <property type="component" value="Unassembled WGS sequence"/>
</dbReference>
<dbReference type="InterPro" id="IPR010872">
    <property type="entry name" value="MDMPI_C-term_domain"/>
</dbReference>
<dbReference type="Pfam" id="PF07398">
    <property type="entry name" value="MDMPI_C"/>
    <property type="match status" value="1"/>
</dbReference>
<dbReference type="NCBIfam" id="TIGR03083">
    <property type="entry name" value="maleylpyruvate isomerase family mycothiol-dependent enzyme"/>
    <property type="match status" value="1"/>
</dbReference>
<feature type="domain" description="Mycothiol-dependent maleylpyruvate isomerase metal-binding" evidence="3">
    <location>
        <begin position="37"/>
        <end position="176"/>
    </location>
</feature>
<keyword evidence="4" id="KW-0670">Pyruvate</keyword>
<dbReference type="EMBL" id="SDKM01000017">
    <property type="protein sequence ID" value="RYP85346.1"/>
    <property type="molecule type" value="Genomic_DNA"/>
</dbReference>
<dbReference type="RefSeq" id="WP_134717841.1">
    <property type="nucleotide sequence ID" value="NZ_SDKM01000017.1"/>
</dbReference>
<dbReference type="InterPro" id="IPR034660">
    <property type="entry name" value="DinB/YfiT-like"/>
</dbReference>
<dbReference type="OrthoDB" id="154293at2"/>
<dbReference type="SUPFAM" id="SSF109854">
    <property type="entry name" value="DinB/YfiT-like putative metalloenzymes"/>
    <property type="match status" value="1"/>
</dbReference>
<reference evidence="4 5" key="1">
    <citation type="submission" date="2019-01" db="EMBL/GenBank/DDBJ databases">
        <title>Nocardioides guangzhouensis sp. nov., an actinobacterium isolated from soil.</title>
        <authorList>
            <person name="Fu Y."/>
            <person name="Cai Y."/>
            <person name="Lin Z."/>
            <person name="Chen P."/>
        </authorList>
    </citation>
    <scope>NUCLEOTIDE SEQUENCE [LARGE SCALE GENOMIC DNA]</scope>
    <source>
        <strain evidence="4 5">130</strain>
    </source>
</reference>
<comment type="caution">
    <text evidence="4">The sequence shown here is derived from an EMBL/GenBank/DDBJ whole genome shotgun (WGS) entry which is preliminary data.</text>
</comment>
<keyword evidence="5" id="KW-1185">Reference proteome</keyword>
<dbReference type="Pfam" id="PF11716">
    <property type="entry name" value="MDMPI_N"/>
    <property type="match status" value="1"/>
</dbReference>
<feature type="compositionally biased region" description="Basic and acidic residues" evidence="1">
    <location>
        <begin position="1"/>
        <end position="11"/>
    </location>
</feature>
<dbReference type="InterPro" id="IPR024344">
    <property type="entry name" value="MDMPI_metal-binding"/>
</dbReference>
<evidence type="ECO:0000259" key="3">
    <source>
        <dbReference type="Pfam" id="PF11716"/>
    </source>
</evidence>
<evidence type="ECO:0000313" key="5">
    <source>
        <dbReference type="Proteomes" id="UP000295198"/>
    </source>
</evidence>
<name>A0A4Q4ZDB5_9ACTN</name>
<keyword evidence="4" id="KW-0413">Isomerase</keyword>
<accession>A0A4Q4ZDB5</accession>
<gene>
    <name evidence="4" type="ORF">EKO23_12755</name>
</gene>
<dbReference type="InterPro" id="IPR017517">
    <property type="entry name" value="Maleyloyr_isom"/>
</dbReference>
<dbReference type="Gene3D" id="1.20.120.450">
    <property type="entry name" value="dinb family like domain"/>
    <property type="match status" value="1"/>
</dbReference>
<organism evidence="4 5">
    <name type="scientific">Nocardioides guangzhouensis</name>
    <dbReference type="NCBI Taxonomy" id="2497878"/>
    <lineage>
        <taxon>Bacteria</taxon>
        <taxon>Bacillati</taxon>
        <taxon>Actinomycetota</taxon>
        <taxon>Actinomycetes</taxon>
        <taxon>Propionibacteriales</taxon>
        <taxon>Nocardioidaceae</taxon>
        <taxon>Nocardioides</taxon>
    </lineage>
</organism>